<evidence type="ECO:0000259" key="1">
    <source>
        <dbReference type="Pfam" id="PF07714"/>
    </source>
</evidence>
<gene>
    <name evidence="2" type="ORF">RIMI_LOCUS15119217</name>
</gene>
<dbReference type="InterPro" id="IPR001245">
    <property type="entry name" value="Ser-Thr/Tyr_kinase_cat_dom"/>
</dbReference>
<proteinExistence type="predicted"/>
<organism evidence="2 3">
    <name type="scientific">Ranitomeya imitator</name>
    <name type="common">mimic poison frog</name>
    <dbReference type="NCBI Taxonomy" id="111125"/>
    <lineage>
        <taxon>Eukaryota</taxon>
        <taxon>Metazoa</taxon>
        <taxon>Chordata</taxon>
        <taxon>Craniata</taxon>
        <taxon>Vertebrata</taxon>
        <taxon>Euteleostomi</taxon>
        <taxon>Amphibia</taxon>
        <taxon>Batrachia</taxon>
        <taxon>Anura</taxon>
        <taxon>Neobatrachia</taxon>
        <taxon>Hyloidea</taxon>
        <taxon>Dendrobatidae</taxon>
        <taxon>Dendrobatinae</taxon>
        <taxon>Ranitomeya</taxon>
    </lineage>
</organism>
<sequence length="59" mass="6413">MQTPFCHTTSELAYKNEGKVSVPQLVGMLTGIASGMKYLTEMSYIHKCLAAIKSSSTQT</sequence>
<dbReference type="Proteomes" id="UP001176940">
    <property type="component" value="Unassembled WGS sequence"/>
</dbReference>
<dbReference type="Pfam" id="PF07714">
    <property type="entry name" value="PK_Tyr_Ser-Thr"/>
    <property type="match status" value="1"/>
</dbReference>
<keyword evidence="3" id="KW-1185">Reference proteome</keyword>
<comment type="caution">
    <text evidence="2">The sequence shown here is derived from an EMBL/GenBank/DDBJ whole genome shotgun (WGS) entry which is preliminary data.</text>
</comment>
<evidence type="ECO:0000313" key="3">
    <source>
        <dbReference type="Proteomes" id="UP001176940"/>
    </source>
</evidence>
<feature type="domain" description="Serine-threonine/tyrosine-protein kinase catalytic" evidence="1">
    <location>
        <begin position="15"/>
        <end position="51"/>
    </location>
</feature>
<evidence type="ECO:0000313" key="2">
    <source>
        <dbReference type="EMBL" id="CAJ0955403.1"/>
    </source>
</evidence>
<reference evidence="2" key="1">
    <citation type="submission" date="2023-07" db="EMBL/GenBank/DDBJ databases">
        <authorList>
            <person name="Stuckert A."/>
        </authorList>
    </citation>
    <scope>NUCLEOTIDE SEQUENCE</scope>
</reference>
<dbReference type="EMBL" id="CAUEEQ010040107">
    <property type="protein sequence ID" value="CAJ0955403.1"/>
    <property type="molecule type" value="Genomic_DNA"/>
</dbReference>
<name>A0ABN9M116_9NEOB</name>
<protein>
    <recommendedName>
        <fullName evidence="1">Serine-threonine/tyrosine-protein kinase catalytic domain-containing protein</fullName>
    </recommendedName>
</protein>
<accession>A0ABN9M116</accession>